<feature type="compositionally biased region" description="Pro residues" evidence="1">
    <location>
        <begin position="58"/>
        <end position="67"/>
    </location>
</feature>
<dbReference type="EMBL" id="JACHIR010000001">
    <property type="protein sequence ID" value="MBB5892546.1"/>
    <property type="molecule type" value="Genomic_DNA"/>
</dbReference>
<feature type="transmembrane region" description="Helical" evidence="2">
    <location>
        <begin position="172"/>
        <end position="192"/>
    </location>
</feature>
<evidence type="ECO:0000313" key="3">
    <source>
        <dbReference type="EMBL" id="MBB5892546.1"/>
    </source>
</evidence>
<keyword evidence="2" id="KW-1133">Transmembrane helix</keyword>
<dbReference type="AlphaFoldDB" id="A0A7W9KH74"/>
<proteinExistence type="predicted"/>
<feature type="compositionally biased region" description="Low complexity" evidence="1">
    <location>
        <begin position="68"/>
        <end position="93"/>
    </location>
</feature>
<gene>
    <name evidence="3" type="ORF">BJ998_003742</name>
</gene>
<sequence length="366" mass="38850">MTWQEELRALDAELADKGITPAEYRRRRDNLLAAASGGFPPAGQVAPQRPVSAHPDQPAQPTPPVQQPPVQSHQSHSPAQAQAPSQPVQQQAPPSQPVPGPPSQPFANPAIQPMPSAQQPNNHSVPPWSAVTELPMYQPLADQQAPAPQYAPRPPLDEDIFNARMTKKKSRAALLVVVVVVVLLLLAGGWWFGVRPRTEAASTPPAPKALHLEDIPALPGTARLDRAELSVFEGQNRGLFDAREGDFLQADKVSQVTFTGSADGKVNYVVFAFVTDSTAAAKKTSADLLEYQDLGGLHPVDGSGLPDQVKVVKLVAGDQVQYRAIYASGLNAVMVAVAQAQPADESSVAKALHDAVTALLTKAPAS</sequence>
<evidence type="ECO:0000256" key="1">
    <source>
        <dbReference type="SAM" id="MobiDB-lite"/>
    </source>
</evidence>
<evidence type="ECO:0000313" key="4">
    <source>
        <dbReference type="Proteomes" id="UP000585638"/>
    </source>
</evidence>
<reference evidence="3 4" key="1">
    <citation type="submission" date="2020-08" db="EMBL/GenBank/DDBJ databases">
        <title>Sequencing the genomes of 1000 actinobacteria strains.</title>
        <authorList>
            <person name="Klenk H.-P."/>
        </authorList>
    </citation>
    <scope>NUCLEOTIDE SEQUENCE [LARGE SCALE GENOMIC DNA]</scope>
    <source>
        <strain evidence="3 4">DSM 43851</strain>
    </source>
</reference>
<feature type="compositionally biased region" description="Polar residues" evidence="1">
    <location>
        <begin position="115"/>
        <end position="124"/>
    </location>
</feature>
<dbReference type="RefSeq" id="WP_184863368.1">
    <property type="nucleotide sequence ID" value="NZ_BAAAWY010000004.1"/>
</dbReference>
<keyword evidence="2" id="KW-0812">Transmembrane</keyword>
<evidence type="ECO:0000256" key="2">
    <source>
        <dbReference type="SAM" id="Phobius"/>
    </source>
</evidence>
<protein>
    <submittedName>
        <fullName evidence="3">Uncharacterized protein</fullName>
    </submittedName>
</protein>
<keyword evidence="2" id="KW-0472">Membrane</keyword>
<name>A0A7W9KH74_9PSEU</name>
<organism evidence="3 4">
    <name type="scientific">Kutzneria kofuensis</name>
    <dbReference type="NCBI Taxonomy" id="103725"/>
    <lineage>
        <taxon>Bacteria</taxon>
        <taxon>Bacillati</taxon>
        <taxon>Actinomycetota</taxon>
        <taxon>Actinomycetes</taxon>
        <taxon>Pseudonocardiales</taxon>
        <taxon>Pseudonocardiaceae</taxon>
        <taxon>Kutzneria</taxon>
    </lineage>
</organism>
<accession>A0A7W9KH74</accession>
<dbReference type="Proteomes" id="UP000585638">
    <property type="component" value="Unassembled WGS sequence"/>
</dbReference>
<feature type="region of interest" description="Disordered" evidence="1">
    <location>
        <begin position="34"/>
        <end position="129"/>
    </location>
</feature>
<keyword evidence="4" id="KW-1185">Reference proteome</keyword>
<comment type="caution">
    <text evidence="3">The sequence shown here is derived from an EMBL/GenBank/DDBJ whole genome shotgun (WGS) entry which is preliminary data.</text>
</comment>
<feature type="compositionally biased region" description="Pro residues" evidence="1">
    <location>
        <begin position="94"/>
        <end position="104"/>
    </location>
</feature>